<dbReference type="InterPro" id="IPR036397">
    <property type="entry name" value="RNaseH_sf"/>
</dbReference>
<organism evidence="18 19">
    <name type="scientific">Thermobrachium celere DSM 8682</name>
    <dbReference type="NCBI Taxonomy" id="941824"/>
    <lineage>
        <taxon>Bacteria</taxon>
        <taxon>Bacillati</taxon>
        <taxon>Bacillota</taxon>
        <taxon>Clostridia</taxon>
        <taxon>Eubacteriales</taxon>
        <taxon>Clostridiaceae</taxon>
        <taxon>Thermobrachium</taxon>
    </lineage>
</organism>
<evidence type="ECO:0000256" key="10">
    <source>
        <dbReference type="ARBA" id="ARBA00022723"/>
    </source>
</evidence>
<evidence type="ECO:0000256" key="8">
    <source>
        <dbReference type="ARBA" id="ARBA00022490"/>
    </source>
</evidence>
<evidence type="ECO:0000256" key="14">
    <source>
        <dbReference type="HAMAP-Rule" id="MF_00052"/>
    </source>
</evidence>
<dbReference type="Proteomes" id="UP000014923">
    <property type="component" value="Unassembled WGS sequence"/>
</dbReference>
<dbReference type="Pfam" id="PF01351">
    <property type="entry name" value="RNase_HII"/>
    <property type="match status" value="1"/>
</dbReference>
<dbReference type="GO" id="GO:0043137">
    <property type="term" value="P:DNA replication, removal of RNA primer"/>
    <property type="evidence" value="ECO:0007669"/>
    <property type="project" value="TreeGrafter"/>
</dbReference>
<dbReference type="Gene3D" id="3.30.420.10">
    <property type="entry name" value="Ribonuclease H-like superfamily/Ribonuclease H"/>
    <property type="match status" value="1"/>
</dbReference>
<name>R7RP02_9CLOT</name>
<comment type="subcellular location">
    <subcellularLocation>
        <location evidence="4 14">Cytoplasm</location>
    </subcellularLocation>
</comment>
<accession>R7RP02</accession>
<evidence type="ECO:0000256" key="4">
    <source>
        <dbReference type="ARBA" id="ARBA00004496"/>
    </source>
</evidence>
<comment type="caution">
    <text evidence="18">The sequence shown here is derived from an EMBL/GenBank/DDBJ whole genome shotgun (WGS) entry which is preliminary data.</text>
</comment>
<feature type="domain" description="RNase H type-2" evidence="17">
    <location>
        <begin position="70"/>
        <end position="251"/>
    </location>
</feature>
<keyword evidence="9 14" id="KW-0540">Nuclease</keyword>
<evidence type="ECO:0000256" key="6">
    <source>
        <dbReference type="ARBA" id="ARBA00012180"/>
    </source>
</evidence>
<reference evidence="18" key="1">
    <citation type="submission" date="2013-03" db="EMBL/GenBank/DDBJ databases">
        <title>Draft genome sequence of the hydrogen-ethanol-producing anaerobic alkalithermophilic Caloramator celere.</title>
        <authorList>
            <person name="Ciranna A."/>
            <person name="Larjo A."/>
            <person name="Kivisto A."/>
            <person name="Santala V."/>
            <person name="Roos C."/>
            <person name="Karp M."/>
        </authorList>
    </citation>
    <scope>NUCLEOTIDE SEQUENCE [LARGE SCALE GENOMIC DNA]</scope>
    <source>
        <strain evidence="18">DSM 8682</strain>
    </source>
</reference>
<dbReference type="PANTHER" id="PTHR10954">
    <property type="entry name" value="RIBONUCLEASE H2 SUBUNIT A"/>
    <property type="match status" value="1"/>
</dbReference>
<evidence type="ECO:0000256" key="11">
    <source>
        <dbReference type="ARBA" id="ARBA00022759"/>
    </source>
</evidence>
<evidence type="ECO:0000256" key="7">
    <source>
        <dbReference type="ARBA" id="ARBA00019179"/>
    </source>
</evidence>
<dbReference type="InterPro" id="IPR024567">
    <property type="entry name" value="RNase_HII/HIII_dom"/>
</dbReference>
<dbReference type="GO" id="GO:0032299">
    <property type="term" value="C:ribonuclease H2 complex"/>
    <property type="evidence" value="ECO:0007669"/>
    <property type="project" value="TreeGrafter"/>
</dbReference>
<dbReference type="PROSITE" id="PS51975">
    <property type="entry name" value="RNASE_H_2"/>
    <property type="match status" value="1"/>
</dbReference>
<dbReference type="InterPro" id="IPR022898">
    <property type="entry name" value="RNase_HII"/>
</dbReference>
<feature type="binding site" evidence="14 15">
    <location>
        <position position="76"/>
    </location>
    <ligand>
        <name>a divalent metal cation</name>
        <dbReference type="ChEBI" id="CHEBI:60240"/>
    </ligand>
</feature>
<dbReference type="GO" id="GO:0003723">
    <property type="term" value="F:RNA binding"/>
    <property type="evidence" value="ECO:0007669"/>
    <property type="project" value="UniProtKB-UniRule"/>
</dbReference>
<dbReference type="FunFam" id="3.30.420.10:FF:000006">
    <property type="entry name" value="Ribonuclease HII"/>
    <property type="match status" value="1"/>
</dbReference>
<evidence type="ECO:0000259" key="17">
    <source>
        <dbReference type="PROSITE" id="PS51975"/>
    </source>
</evidence>
<feature type="binding site" evidence="14 15">
    <location>
        <position position="168"/>
    </location>
    <ligand>
        <name>a divalent metal cation</name>
        <dbReference type="ChEBI" id="CHEBI:60240"/>
    </ligand>
</feature>
<dbReference type="InterPro" id="IPR012337">
    <property type="entry name" value="RNaseH-like_sf"/>
</dbReference>
<dbReference type="GO" id="GO:0006298">
    <property type="term" value="P:mismatch repair"/>
    <property type="evidence" value="ECO:0007669"/>
    <property type="project" value="TreeGrafter"/>
</dbReference>
<keyword evidence="8 14" id="KW-0963">Cytoplasm</keyword>
<dbReference type="NCBIfam" id="NF000595">
    <property type="entry name" value="PRK00015.1-3"/>
    <property type="match status" value="1"/>
</dbReference>
<dbReference type="PANTHER" id="PTHR10954:SF18">
    <property type="entry name" value="RIBONUCLEASE HII"/>
    <property type="match status" value="1"/>
</dbReference>
<dbReference type="GO" id="GO:0030145">
    <property type="term" value="F:manganese ion binding"/>
    <property type="evidence" value="ECO:0007669"/>
    <property type="project" value="UniProtKB-UniRule"/>
</dbReference>
<comment type="catalytic activity">
    <reaction evidence="1 14 15 16">
        <text>Endonucleolytic cleavage to 5'-phosphomonoester.</text>
        <dbReference type="EC" id="3.1.26.4"/>
    </reaction>
</comment>
<evidence type="ECO:0000256" key="15">
    <source>
        <dbReference type="PROSITE-ProRule" id="PRU01319"/>
    </source>
</evidence>
<evidence type="ECO:0000256" key="1">
    <source>
        <dbReference type="ARBA" id="ARBA00000077"/>
    </source>
</evidence>
<dbReference type="AlphaFoldDB" id="R7RP02"/>
<dbReference type="CDD" id="cd07182">
    <property type="entry name" value="RNase_HII_bacteria_HII_like"/>
    <property type="match status" value="1"/>
</dbReference>
<comment type="cofactor">
    <cofactor evidence="2">
        <name>Mg(2+)</name>
        <dbReference type="ChEBI" id="CHEBI:18420"/>
    </cofactor>
</comment>
<dbReference type="SUPFAM" id="SSF53098">
    <property type="entry name" value="Ribonuclease H-like"/>
    <property type="match status" value="1"/>
</dbReference>
<evidence type="ECO:0000256" key="3">
    <source>
        <dbReference type="ARBA" id="ARBA00004065"/>
    </source>
</evidence>
<dbReference type="OrthoDB" id="9803420at2"/>
<evidence type="ECO:0000256" key="12">
    <source>
        <dbReference type="ARBA" id="ARBA00022801"/>
    </source>
</evidence>
<evidence type="ECO:0000313" key="19">
    <source>
        <dbReference type="Proteomes" id="UP000014923"/>
    </source>
</evidence>
<comment type="cofactor">
    <cofactor evidence="14 15">
        <name>Mn(2+)</name>
        <dbReference type="ChEBI" id="CHEBI:29035"/>
    </cofactor>
    <cofactor evidence="14 15">
        <name>Mg(2+)</name>
        <dbReference type="ChEBI" id="CHEBI:18420"/>
    </cofactor>
    <text evidence="14 15">Manganese or magnesium. Binds 1 divalent metal ion per monomer in the absence of substrate. May bind a second metal ion after substrate binding.</text>
</comment>
<dbReference type="GO" id="GO:0005737">
    <property type="term" value="C:cytoplasm"/>
    <property type="evidence" value="ECO:0007669"/>
    <property type="project" value="UniProtKB-SubCell"/>
</dbReference>
<protein>
    <recommendedName>
        <fullName evidence="7 14">Ribonuclease HII</fullName>
        <shortName evidence="14">RNase HII</shortName>
        <ecNumber evidence="6 14">3.1.26.4</ecNumber>
    </recommendedName>
</protein>
<evidence type="ECO:0000256" key="13">
    <source>
        <dbReference type="ARBA" id="ARBA00023211"/>
    </source>
</evidence>
<keyword evidence="10 14" id="KW-0479">Metal-binding</keyword>
<comment type="function">
    <text evidence="3 14 16">Endonuclease that specifically degrades the RNA of RNA-DNA hybrids.</text>
</comment>
<keyword evidence="13 14" id="KW-0464">Manganese</keyword>
<keyword evidence="12 14" id="KW-0378">Hydrolase</keyword>
<evidence type="ECO:0000256" key="16">
    <source>
        <dbReference type="RuleBase" id="RU003515"/>
    </source>
</evidence>
<feature type="binding site" evidence="14 15">
    <location>
        <position position="77"/>
    </location>
    <ligand>
        <name>a divalent metal cation</name>
        <dbReference type="ChEBI" id="CHEBI:60240"/>
    </ligand>
</feature>
<keyword evidence="11 14" id="KW-0255">Endonuclease</keyword>
<gene>
    <name evidence="14" type="primary">rnhB</name>
    <name evidence="18" type="ORF">TCEL_01841</name>
</gene>
<evidence type="ECO:0000256" key="9">
    <source>
        <dbReference type="ARBA" id="ARBA00022722"/>
    </source>
</evidence>
<proteinExistence type="inferred from homology"/>
<dbReference type="GO" id="GO:0004523">
    <property type="term" value="F:RNA-DNA hybrid ribonuclease activity"/>
    <property type="evidence" value="ECO:0007669"/>
    <property type="project" value="UniProtKB-UniRule"/>
</dbReference>
<dbReference type="EC" id="3.1.26.4" evidence="6 14"/>
<evidence type="ECO:0000313" key="18">
    <source>
        <dbReference type="EMBL" id="CDF57927.1"/>
    </source>
</evidence>
<dbReference type="NCBIfam" id="NF000594">
    <property type="entry name" value="PRK00015.1-1"/>
    <property type="match status" value="1"/>
</dbReference>
<dbReference type="RefSeq" id="WP_018661537.1">
    <property type="nucleotide sequence ID" value="NZ_HF952018.1"/>
</dbReference>
<dbReference type="HAMAP" id="MF_00052_B">
    <property type="entry name" value="RNase_HII_B"/>
    <property type="match status" value="1"/>
</dbReference>
<keyword evidence="19" id="KW-1185">Reference proteome</keyword>
<evidence type="ECO:0000256" key="2">
    <source>
        <dbReference type="ARBA" id="ARBA00001946"/>
    </source>
</evidence>
<comment type="similarity">
    <text evidence="5 14 16">Belongs to the RNase HII family.</text>
</comment>
<dbReference type="EMBL" id="CAVN010000092">
    <property type="protein sequence ID" value="CDF57927.1"/>
    <property type="molecule type" value="Genomic_DNA"/>
</dbReference>
<evidence type="ECO:0000256" key="5">
    <source>
        <dbReference type="ARBA" id="ARBA00007383"/>
    </source>
</evidence>
<dbReference type="HOGENOM" id="CLU_036532_2_1_9"/>
<sequence length="251" mass="28923">MKIKELEELIKNASFEEFEKIKNQYYDLNNKSLVKLFDRYEKKIKKELLLIEEYEKRTEYERSLLEKGYKFIAGVDEVGRGPLAGPVYAAAVILDLKKPIYEIKDSKKLSHNKRKELSEKIKQNCIAYSIAYATEKEIDELNILNATKLAMKRAIESLKIKPDYVLIDAVSLDIDIEYSSIIKGDDVSASIGAASIIAKVERDEFMDSIAKKYTLYGFEKNKGYGTKDHIEAIKLYGPCEIHRRSFLKNIL</sequence>
<dbReference type="eggNOG" id="COG0164">
    <property type="taxonomic scope" value="Bacteria"/>
</dbReference>
<dbReference type="InterPro" id="IPR001352">
    <property type="entry name" value="RNase_HII/HIII"/>
</dbReference>